<dbReference type="Pfam" id="PF00004">
    <property type="entry name" value="AAA"/>
    <property type="match status" value="1"/>
</dbReference>
<evidence type="ECO:0000256" key="6">
    <source>
        <dbReference type="ARBA" id="ARBA00050665"/>
    </source>
</evidence>
<dbReference type="GO" id="GO:0004176">
    <property type="term" value="F:ATP-dependent peptidase activity"/>
    <property type="evidence" value="ECO:0007669"/>
    <property type="project" value="UniProtKB-UniRule"/>
</dbReference>
<dbReference type="InterPro" id="IPR004815">
    <property type="entry name" value="Lon_bac/euk-typ"/>
</dbReference>
<dbReference type="SMART" id="SM00382">
    <property type="entry name" value="AAA"/>
    <property type="match status" value="1"/>
</dbReference>
<organism evidence="12 13">
    <name type="scientific">Sharpea azabuensis</name>
    <dbReference type="NCBI Taxonomy" id="322505"/>
    <lineage>
        <taxon>Bacteria</taxon>
        <taxon>Bacillati</taxon>
        <taxon>Bacillota</taxon>
        <taxon>Erysipelotrichia</taxon>
        <taxon>Erysipelotrichales</taxon>
        <taxon>Coprobacillaceae</taxon>
        <taxon>Sharpea</taxon>
    </lineage>
</organism>
<dbReference type="Gene3D" id="1.20.58.1480">
    <property type="match status" value="1"/>
</dbReference>
<dbReference type="Gene3D" id="3.30.230.10">
    <property type="match status" value="1"/>
</dbReference>
<dbReference type="STRING" id="322505.SAMN04487836_10724"/>
<evidence type="ECO:0000313" key="13">
    <source>
        <dbReference type="Proteomes" id="UP000183028"/>
    </source>
</evidence>
<comment type="function">
    <text evidence="7">ATP-dependent serine protease that mediates the selective degradation of mutant and abnormal proteins as well as certain short-lived regulatory proteins. Required for cellular homeostasis and for survival from DNA damage and developmental changes induced by stress. Degrades polypeptides processively to yield small peptide fragments that are 5 to 10 amino acids long. Binds to DNA in a double-stranded, site-specific manner.</text>
</comment>
<dbReference type="InterPro" id="IPR008269">
    <property type="entry name" value="Lon_proteolytic"/>
</dbReference>
<evidence type="ECO:0000256" key="7">
    <source>
        <dbReference type="ARBA" id="ARBA00053875"/>
    </source>
</evidence>
<dbReference type="RefSeq" id="WP_074731659.1">
    <property type="nucleotide sequence ID" value="NZ_CACVPP010000018.1"/>
</dbReference>
<dbReference type="InterPro" id="IPR027065">
    <property type="entry name" value="Lon_Prtase"/>
</dbReference>
<dbReference type="NCBIfam" id="TIGR00763">
    <property type="entry name" value="lon"/>
    <property type="match status" value="1"/>
</dbReference>
<keyword evidence="2 9" id="KW-0547">Nucleotide-binding</keyword>
<feature type="binding site" evidence="9">
    <location>
        <begin position="345"/>
        <end position="352"/>
    </location>
    <ligand>
        <name>ATP</name>
        <dbReference type="ChEBI" id="CHEBI:30616"/>
    </ligand>
</feature>
<proteinExistence type="inferred from homology"/>
<keyword evidence="13" id="KW-1185">Reference proteome</keyword>
<dbReference type="InterPro" id="IPR003593">
    <property type="entry name" value="AAA+_ATPase"/>
</dbReference>
<keyword evidence="1 10" id="KW-0645">Protease</keyword>
<dbReference type="PANTHER" id="PTHR10046">
    <property type="entry name" value="ATP DEPENDENT LON PROTEASE FAMILY MEMBER"/>
    <property type="match status" value="1"/>
</dbReference>
<dbReference type="Gene3D" id="1.20.5.5270">
    <property type="match status" value="1"/>
</dbReference>
<dbReference type="eggNOG" id="COG0466">
    <property type="taxonomic scope" value="Bacteria"/>
</dbReference>
<dbReference type="InterPro" id="IPR054594">
    <property type="entry name" value="Lon_lid"/>
</dbReference>
<dbReference type="CDD" id="cd19500">
    <property type="entry name" value="RecA-like_Lon"/>
    <property type="match status" value="1"/>
</dbReference>
<dbReference type="Pfam" id="PF05362">
    <property type="entry name" value="Lon_C"/>
    <property type="match status" value="1"/>
</dbReference>
<accession>A0A1H6SB58</accession>
<dbReference type="GO" id="GO:0030163">
    <property type="term" value="P:protein catabolic process"/>
    <property type="evidence" value="ECO:0007669"/>
    <property type="project" value="InterPro"/>
</dbReference>
<sequence>MENALVIPVYDTIVIPNATLYFNADYYKQMTGKDPIIGDNVIFIIQKEDTPYDELTNDSFEPIGVSGSVSEVNLNGYIAIRTTDRANIKDVSITNNEISISYTDRPDEEDLSADEEKSTLEETKTALLGALKYMSMGNMYRTWVVRLRSLEEVIATGASWMTITPEDKYSFIATDSKKERLELYKKVIMENIEIYRVTSEAETAQEEDNQKAYREQALKKQIEFLQKELDAMHPENVSEIRKFEIKINKASMNEEAEKEARKTLNRMKQEGENSPEYGQLYNYLDFMTQVPWKKSRFKKIDLNKAQEILDEDHYGLAKVKERILQQIAVMNLNKKQSGSILLFVGAPGTGKTSIGQSIARALGRKYERVALGGSKDEADIRGHRRTYIGAMPGRIMDAIAKAGTSNPVMVLDEVDKLGISYNGDPASALLEVLDPEQNSTFTDHYMNVSYDLSDVFFICTANSTDTIPAPLLNRMEVIQFNGYSPLEKQQIAKRHLLPKAMKTMGIKPEELELDDDVLATIVNDYTLEAGVRGLKKRMDAICRKAAVELVKGEEKITVTKDMLRKYLDMHPITHERVSEMKQPGVVTGLAWTQVGGEILFIETMQTKGSGKLILTGQLEDVMKESAEIALTLVKHYFPEKADFFENNDIHIHVPEGAIKKDGPSAGITFTTALASLVTGKPVSSQYAMTGEVSLRGNVMPIGGLPEKLMAADRAGVKTVFIPKENVDDLEDVAKEVKEHLEIIPVHHIEEVLKTVGILEDSSES</sequence>
<evidence type="ECO:0000313" key="12">
    <source>
        <dbReference type="EMBL" id="SEI64056.1"/>
    </source>
</evidence>
<dbReference type="PIRSF" id="PIRSF001174">
    <property type="entry name" value="Lon_proteas"/>
    <property type="match status" value="1"/>
</dbReference>
<dbReference type="SUPFAM" id="SSF52540">
    <property type="entry name" value="P-loop containing nucleoside triphosphate hydrolases"/>
    <property type="match status" value="1"/>
</dbReference>
<gene>
    <name evidence="12" type="ORF">SAMN04487834_10142</name>
</gene>
<dbReference type="InterPro" id="IPR014721">
    <property type="entry name" value="Ribsml_uS5_D2-typ_fold_subgr"/>
</dbReference>
<dbReference type="InterPro" id="IPR027417">
    <property type="entry name" value="P-loop_NTPase"/>
</dbReference>
<keyword evidence="4 10" id="KW-0720">Serine protease</keyword>
<dbReference type="OrthoDB" id="9804062at2"/>
<evidence type="ECO:0000256" key="9">
    <source>
        <dbReference type="PIRSR" id="PIRSR001174-2"/>
    </source>
</evidence>
<comment type="similarity">
    <text evidence="10">Belongs to the peptidase S16 family.</text>
</comment>
<dbReference type="GO" id="GO:0006508">
    <property type="term" value="P:proteolysis"/>
    <property type="evidence" value="ECO:0007669"/>
    <property type="project" value="UniProtKB-KW"/>
</dbReference>
<evidence type="ECO:0000256" key="5">
    <source>
        <dbReference type="ARBA" id="ARBA00022840"/>
    </source>
</evidence>
<evidence type="ECO:0000259" key="11">
    <source>
        <dbReference type="PROSITE" id="PS51786"/>
    </source>
</evidence>
<dbReference type="GO" id="GO:0005524">
    <property type="term" value="F:ATP binding"/>
    <property type="evidence" value="ECO:0007669"/>
    <property type="project" value="UniProtKB-KW"/>
</dbReference>
<dbReference type="Proteomes" id="UP000183028">
    <property type="component" value="Unassembled WGS sequence"/>
</dbReference>
<dbReference type="GO" id="GO:0004252">
    <property type="term" value="F:serine-type endopeptidase activity"/>
    <property type="evidence" value="ECO:0007669"/>
    <property type="project" value="UniProtKB-UniRule"/>
</dbReference>
<keyword evidence="3 10" id="KW-0378">Hydrolase</keyword>
<protein>
    <recommendedName>
        <fullName evidence="10">endopeptidase La</fullName>
        <ecNumber evidence="10">3.4.21.53</ecNumber>
    </recommendedName>
</protein>
<evidence type="ECO:0000256" key="4">
    <source>
        <dbReference type="ARBA" id="ARBA00022825"/>
    </source>
</evidence>
<keyword evidence="5 9" id="KW-0067">ATP-binding</keyword>
<comment type="catalytic activity">
    <reaction evidence="6 10">
        <text>Hydrolysis of proteins in presence of ATP.</text>
        <dbReference type="EC" id="3.4.21.53"/>
    </reaction>
</comment>
<dbReference type="GO" id="GO:0016887">
    <property type="term" value="F:ATP hydrolysis activity"/>
    <property type="evidence" value="ECO:0007669"/>
    <property type="project" value="InterPro"/>
</dbReference>
<evidence type="ECO:0000256" key="2">
    <source>
        <dbReference type="ARBA" id="ARBA00022741"/>
    </source>
</evidence>
<feature type="active site" evidence="8 10">
    <location>
        <position position="707"/>
    </location>
</feature>
<dbReference type="InterPro" id="IPR003959">
    <property type="entry name" value="ATPase_AAA_core"/>
</dbReference>
<reference evidence="13" key="1">
    <citation type="submission" date="2016-10" db="EMBL/GenBank/DDBJ databases">
        <authorList>
            <person name="Varghese N."/>
        </authorList>
    </citation>
    <scope>NUCLEOTIDE SEQUENCE [LARGE SCALE GENOMIC DNA]</scope>
    <source>
        <strain evidence="13">DSM 20406</strain>
    </source>
</reference>
<name>A0A1H6SB58_9FIRM</name>
<dbReference type="Gene3D" id="1.10.8.60">
    <property type="match status" value="1"/>
</dbReference>
<feature type="active site" evidence="8 10">
    <location>
        <position position="664"/>
    </location>
</feature>
<dbReference type="EMBL" id="FNYK01000014">
    <property type="protein sequence ID" value="SEI64056.1"/>
    <property type="molecule type" value="Genomic_DNA"/>
</dbReference>
<dbReference type="InterPro" id="IPR020568">
    <property type="entry name" value="Ribosomal_Su5_D2-typ_SF"/>
</dbReference>
<evidence type="ECO:0000256" key="10">
    <source>
        <dbReference type="PROSITE-ProRule" id="PRU01122"/>
    </source>
</evidence>
<evidence type="ECO:0000256" key="8">
    <source>
        <dbReference type="PIRSR" id="PIRSR001174-1"/>
    </source>
</evidence>
<dbReference type="SUPFAM" id="SSF54211">
    <property type="entry name" value="Ribosomal protein S5 domain 2-like"/>
    <property type="match status" value="1"/>
</dbReference>
<evidence type="ECO:0000256" key="3">
    <source>
        <dbReference type="ARBA" id="ARBA00022801"/>
    </source>
</evidence>
<dbReference type="EC" id="3.4.21.53" evidence="10"/>
<dbReference type="Gene3D" id="3.40.50.300">
    <property type="entry name" value="P-loop containing nucleotide triphosphate hydrolases"/>
    <property type="match status" value="1"/>
</dbReference>
<dbReference type="AlphaFoldDB" id="A0A1H6SB58"/>
<dbReference type="FunFam" id="3.40.50.300:FF:000021">
    <property type="entry name" value="Lon protease homolog"/>
    <property type="match status" value="1"/>
</dbReference>
<dbReference type="PROSITE" id="PS51786">
    <property type="entry name" value="LON_PROTEOLYTIC"/>
    <property type="match status" value="1"/>
</dbReference>
<evidence type="ECO:0000256" key="1">
    <source>
        <dbReference type="ARBA" id="ARBA00022670"/>
    </source>
</evidence>
<feature type="domain" description="Lon proteolytic" evidence="11">
    <location>
        <begin position="580"/>
        <end position="758"/>
    </location>
</feature>
<dbReference type="Pfam" id="PF22667">
    <property type="entry name" value="Lon_lid"/>
    <property type="match status" value="1"/>
</dbReference>
<dbReference type="PRINTS" id="PR00830">
    <property type="entry name" value="ENDOLAPTASE"/>
</dbReference>